<comment type="subunit">
    <text evidence="5">The basic unit is a heterodimer which dimerizes to form tetramers. The heterotetramers trimerize; 6 large subunits form a core ring with 6 small subunits projecting outwards.</text>
</comment>
<keyword evidence="2 5" id="KW-0456">Lyase</keyword>
<evidence type="ECO:0000313" key="6">
    <source>
        <dbReference type="EMBL" id="XBH07065.1"/>
    </source>
</evidence>
<dbReference type="InterPro" id="IPR042251">
    <property type="entry name" value="EutC_C"/>
</dbReference>
<gene>
    <name evidence="5 6" type="primary">eutC</name>
    <name evidence="6" type="ORF">V5E97_13790</name>
</gene>
<dbReference type="InterPro" id="IPR009246">
    <property type="entry name" value="EutC"/>
</dbReference>
<keyword evidence="4 5" id="KW-1283">Bacterial microcompartment</keyword>
<dbReference type="AlphaFoldDB" id="A0AAU7CPP5"/>
<dbReference type="GO" id="GO:0006520">
    <property type="term" value="P:amino acid metabolic process"/>
    <property type="evidence" value="ECO:0007669"/>
    <property type="project" value="InterPro"/>
</dbReference>
<feature type="binding site" evidence="5">
    <location>
        <position position="163"/>
    </location>
    <ligand>
        <name>adenosylcob(III)alamin</name>
        <dbReference type="ChEBI" id="CHEBI:18408"/>
    </ligand>
</feature>
<comment type="cofactor">
    <cofactor evidence="5">
        <name>adenosylcob(III)alamin</name>
        <dbReference type="ChEBI" id="CHEBI:18408"/>
    </cofactor>
    <text evidence="5">Binds between the large and small subunits.</text>
</comment>
<dbReference type="PANTHER" id="PTHR39330:SF1">
    <property type="entry name" value="ETHANOLAMINE AMMONIA-LYASE SMALL SUBUNIT"/>
    <property type="match status" value="1"/>
</dbReference>
<keyword evidence="1 5" id="KW-0846">Cobalamin</keyword>
<comment type="caution">
    <text evidence="5">Lacks conserved residue(s) required for the propagation of feature annotation.</text>
</comment>
<evidence type="ECO:0000256" key="5">
    <source>
        <dbReference type="HAMAP-Rule" id="MF_00601"/>
    </source>
</evidence>
<dbReference type="GO" id="GO:0031471">
    <property type="term" value="C:ethanolamine degradation polyhedral organelle"/>
    <property type="evidence" value="ECO:0007669"/>
    <property type="project" value="UniProtKB-UniRule"/>
</dbReference>
<dbReference type="EMBL" id="CP155447">
    <property type="protein sequence ID" value="XBH07065.1"/>
    <property type="molecule type" value="Genomic_DNA"/>
</dbReference>
<evidence type="ECO:0000256" key="2">
    <source>
        <dbReference type="ARBA" id="ARBA00023239"/>
    </source>
</evidence>
<evidence type="ECO:0000256" key="3">
    <source>
        <dbReference type="ARBA" id="ARBA00023285"/>
    </source>
</evidence>
<organism evidence="6">
    <name type="scientific">Singulisphaera sp. Ch08</name>
    <dbReference type="NCBI Taxonomy" id="3120278"/>
    <lineage>
        <taxon>Bacteria</taxon>
        <taxon>Pseudomonadati</taxon>
        <taxon>Planctomycetota</taxon>
        <taxon>Planctomycetia</taxon>
        <taxon>Isosphaerales</taxon>
        <taxon>Isosphaeraceae</taxon>
        <taxon>Singulisphaera</taxon>
    </lineage>
</organism>
<proteinExistence type="inferred from homology"/>
<dbReference type="InterPro" id="IPR042255">
    <property type="entry name" value="EutC_N"/>
</dbReference>
<comment type="catalytic activity">
    <reaction evidence="5">
        <text>ethanolamine = acetaldehyde + NH4(+)</text>
        <dbReference type="Rhea" id="RHEA:15313"/>
        <dbReference type="ChEBI" id="CHEBI:15343"/>
        <dbReference type="ChEBI" id="CHEBI:28938"/>
        <dbReference type="ChEBI" id="CHEBI:57603"/>
        <dbReference type="EC" id="4.3.1.7"/>
    </reaction>
</comment>
<keyword evidence="3 5" id="KW-0170">Cobalt</keyword>
<dbReference type="RefSeq" id="WP_406699912.1">
    <property type="nucleotide sequence ID" value="NZ_CP155447.1"/>
</dbReference>
<dbReference type="NCBIfam" id="NF003971">
    <property type="entry name" value="PRK05465.1"/>
    <property type="match status" value="1"/>
</dbReference>
<sequence length="263" mass="28102">MADPLADRGEDNPAASFDAIRARTPARVMVGRAGSSYLTQAQLDLRQDHAAALDAVRGELDLVRDLGTELIDRFGLFEVGTQAASKKEFLMRPDLGRRLEATAFAELESRCPRGSTLQVAIGDGLSATAVAAQVPALLPLLESGAKARGWSFGRPFVIRYCRVGALNDIGERLNPAIVLLLIGERPGLTTSDSLSAYMAYRPSAGHTDANRNLISNIHARGLSPEEAVRQIFAFATTMLRQQTSGVQLDSASSGPSEELGLPT</sequence>
<comment type="subcellular location">
    <subcellularLocation>
        <location evidence="5">Bacterial microcompartment</location>
    </subcellularLocation>
</comment>
<dbReference type="Gene3D" id="1.10.30.40">
    <property type="entry name" value="Ethanolamine ammonia-lyase light chain (EutC), N-terminal domain"/>
    <property type="match status" value="1"/>
</dbReference>
<reference evidence="6" key="1">
    <citation type="submission" date="2024-05" db="EMBL/GenBank/DDBJ databases">
        <title>Planctomycetes of the genus Singulisphaera possess chitinolytic capabilities.</title>
        <authorList>
            <person name="Ivanova A."/>
        </authorList>
    </citation>
    <scope>NUCLEOTIDE SEQUENCE</scope>
    <source>
        <strain evidence="6">Ch08T</strain>
    </source>
</reference>
<evidence type="ECO:0000256" key="4">
    <source>
        <dbReference type="ARBA" id="ARBA00024446"/>
    </source>
</evidence>
<comment type="pathway">
    <text evidence="5">Amine and polyamine degradation; ethanolamine degradation.</text>
</comment>
<dbReference type="Pfam" id="PF05985">
    <property type="entry name" value="EutC"/>
    <property type="match status" value="1"/>
</dbReference>
<accession>A0AAU7CPP5</accession>
<dbReference type="GO" id="GO:0031419">
    <property type="term" value="F:cobalamin binding"/>
    <property type="evidence" value="ECO:0007669"/>
    <property type="project" value="UniProtKB-UniRule"/>
</dbReference>
<feature type="binding site" evidence="5">
    <location>
        <position position="184"/>
    </location>
    <ligand>
        <name>adenosylcob(III)alamin</name>
        <dbReference type="ChEBI" id="CHEBI:18408"/>
    </ligand>
</feature>
<dbReference type="GO" id="GO:0046336">
    <property type="term" value="P:ethanolamine catabolic process"/>
    <property type="evidence" value="ECO:0007669"/>
    <property type="project" value="UniProtKB-UniRule"/>
</dbReference>
<dbReference type="HAMAP" id="MF_00601">
    <property type="entry name" value="EutC"/>
    <property type="match status" value="1"/>
</dbReference>
<dbReference type="GO" id="GO:0009350">
    <property type="term" value="C:ethanolamine ammonia-lyase complex"/>
    <property type="evidence" value="ECO:0007669"/>
    <property type="project" value="UniProtKB-UniRule"/>
</dbReference>
<protein>
    <recommendedName>
        <fullName evidence="5">Ethanolamine ammonia-lyase small subunit</fullName>
        <shortName evidence="5">EAL small subunit</shortName>
        <ecNumber evidence="5">4.3.1.7</ecNumber>
    </recommendedName>
</protein>
<comment type="function">
    <text evidence="5">Catalyzes the deamination of various vicinal amino-alcohols to oxo compounds. Allows this organism to utilize ethanolamine as the sole source of nitrogen and carbon in the presence of external vitamin B12.</text>
</comment>
<name>A0AAU7CPP5_9BACT</name>
<dbReference type="Gene3D" id="3.40.50.11240">
    <property type="entry name" value="Ethanolamine ammonia-lyase light chain (EutC)"/>
    <property type="match status" value="1"/>
</dbReference>
<dbReference type="GO" id="GO:0008851">
    <property type="term" value="F:ethanolamine ammonia-lyase activity"/>
    <property type="evidence" value="ECO:0007669"/>
    <property type="project" value="UniProtKB-UniRule"/>
</dbReference>
<evidence type="ECO:0000256" key="1">
    <source>
        <dbReference type="ARBA" id="ARBA00022628"/>
    </source>
</evidence>
<dbReference type="PIRSF" id="PIRSF018982">
    <property type="entry name" value="EutC"/>
    <property type="match status" value="1"/>
</dbReference>
<dbReference type="PANTHER" id="PTHR39330">
    <property type="entry name" value="ETHANOLAMINE AMMONIA-LYASE LIGHT CHAIN"/>
    <property type="match status" value="1"/>
</dbReference>
<dbReference type="EC" id="4.3.1.7" evidence="5"/>
<comment type="similarity">
    <text evidence="5">Belongs to the EutC family.</text>
</comment>